<evidence type="ECO:0000313" key="3">
    <source>
        <dbReference type="Proteomes" id="UP001358586"/>
    </source>
</evidence>
<protein>
    <submittedName>
        <fullName evidence="2">Uncharacterized protein</fullName>
    </submittedName>
</protein>
<comment type="caution">
    <text evidence="2">The sequence shown here is derived from an EMBL/GenBank/DDBJ whole genome shotgun (WGS) entry which is preliminary data.</text>
</comment>
<feature type="compositionally biased region" description="Polar residues" evidence="1">
    <location>
        <begin position="136"/>
        <end position="145"/>
    </location>
</feature>
<evidence type="ECO:0000256" key="1">
    <source>
        <dbReference type="SAM" id="MobiDB-lite"/>
    </source>
</evidence>
<accession>A0ABR0PBF0</accession>
<sequence length="236" mass="26878">MEARGKWKCKSSSRQPLSFNQSIMFPIAKIWMQFICMCLCLALDTNNRKGICVGTLVNRQIKRCIIGGKEWNQLGSERREVPRSTKRMSVEKETKGEPTWWQSRLRCDIRCSSWMLEAMKSFMIAFMVRQEVGSIQWPTKSSASSEGEDNEREVEPTKGNKKVEAAEDEALEGRETMPRDKTMEDDAISTGPMSKGVDPREQSMPLRRMKVKKTTPKGKNISRVDVTDLGDDTSNA</sequence>
<feature type="region of interest" description="Disordered" evidence="1">
    <location>
        <begin position="135"/>
        <end position="236"/>
    </location>
</feature>
<feature type="compositionally biased region" description="Basic and acidic residues" evidence="1">
    <location>
        <begin position="153"/>
        <end position="184"/>
    </location>
</feature>
<organism evidence="2 3">
    <name type="scientific">Gossypium arboreum</name>
    <name type="common">Tree cotton</name>
    <name type="synonym">Gossypium nanking</name>
    <dbReference type="NCBI Taxonomy" id="29729"/>
    <lineage>
        <taxon>Eukaryota</taxon>
        <taxon>Viridiplantae</taxon>
        <taxon>Streptophyta</taxon>
        <taxon>Embryophyta</taxon>
        <taxon>Tracheophyta</taxon>
        <taxon>Spermatophyta</taxon>
        <taxon>Magnoliopsida</taxon>
        <taxon>eudicotyledons</taxon>
        <taxon>Gunneridae</taxon>
        <taxon>Pentapetalae</taxon>
        <taxon>rosids</taxon>
        <taxon>malvids</taxon>
        <taxon>Malvales</taxon>
        <taxon>Malvaceae</taxon>
        <taxon>Malvoideae</taxon>
        <taxon>Gossypium</taxon>
    </lineage>
</organism>
<evidence type="ECO:0000313" key="2">
    <source>
        <dbReference type="EMBL" id="KAK5818548.1"/>
    </source>
</evidence>
<feature type="compositionally biased region" description="Basic residues" evidence="1">
    <location>
        <begin position="207"/>
        <end position="216"/>
    </location>
</feature>
<keyword evidence="3" id="KW-1185">Reference proteome</keyword>
<dbReference type="Proteomes" id="UP001358586">
    <property type="component" value="Chromosome 7"/>
</dbReference>
<name>A0ABR0PBF0_GOSAR</name>
<reference evidence="2 3" key="1">
    <citation type="submission" date="2023-03" db="EMBL/GenBank/DDBJ databases">
        <title>WGS of Gossypium arboreum.</title>
        <authorList>
            <person name="Yu D."/>
        </authorList>
    </citation>
    <scope>NUCLEOTIDE SEQUENCE [LARGE SCALE GENOMIC DNA]</scope>
    <source>
        <tissue evidence="2">Leaf</tissue>
    </source>
</reference>
<dbReference type="EMBL" id="JARKNE010000007">
    <property type="protein sequence ID" value="KAK5818548.1"/>
    <property type="molecule type" value="Genomic_DNA"/>
</dbReference>
<proteinExistence type="predicted"/>
<gene>
    <name evidence="2" type="ORF">PVK06_023489</name>
</gene>